<evidence type="ECO:0000256" key="1">
    <source>
        <dbReference type="ARBA" id="ARBA00004442"/>
    </source>
</evidence>
<dbReference type="EMBL" id="JAUSVK010000001">
    <property type="protein sequence ID" value="MDQ0395652.1"/>
    <property type="molecule type" value="Genomic_DNA"/>
</dbReference>
<gene>
    <name evidence="8" type="ORF">J3R73_005444</name>
</gene>
<evidence type="ECO:0000313" key="8">
    <source>
        <dbReference type="EMBL" id="MDQ0395652.1"/>
    </source>
</evidence>
<keyword evidence="9" id="KW-1185">Reference proteome</keyword>
<evidence type="ECO:0000256" key="2">
    <source>
        <dbReference type="ARBA" id="ARBA00022729"/>
    </source>
</evidence>
<sequence length="228" mass="24146">MKMRLALAALLLTSTSAFAADLAPQSVEPAAPMPVAPVFSWTGFYAGVHAGAVFGDAKASDPALGARAKFNSTGFIGGAHAGYNEEFDNNVVIGLEGDIDYTSLSKTTTETVDSVSGSAKFKSDWQGSVRARAGYAFDRILPYVTGGVAFGDEKLSVDIPGIGSDSSSKTRVGWTAGGGVEYAIDQNWIVRGEVRYTDFGKQNVNILGDRVKTRFNETTTELGVSYKF</sequence>
<keyword evidence="2 6" id="KW-0732">Signal</keyword>
<dbReference type="InterPro" id="IPR011250">
    <property type="entry name" value="OMP/PagP_B-barrel"/>
</dbReference>
<dbReference type="PANTHER" id="PTHR34001">
    <property type="entry name" value="BLL7405 PROTEIN"/>
    <property type="match status" value="1"/>
</dbReference>
<keyword evidence="4" id="KW-0998">Cell outer membrane</keyword>
<dbReference type="SUPFAM" id="SSF56925">
    <property type="entry name" value="OMPA-like"/>
    <property type="match status" value="1"/>
</dbReference>
<organism evidence="8 9">
    <name type="scientific">Labrys monachus</name>
    <dbReference type="NCBI Taxonomy" id="217067"/>
    <lineage>
        <taxon>Bacteria</taxon>
        <taxon>Pseudomonadati</taxon>
        <taxon>Pseudomonadota</taxon>
        <taxon>Alphaproteobacteria</taxon>
        <taxon>Hyphomicrobiales</taxon>
        <taxon>Xanthobacteraceae</taxon>
        <taxon>Labrys</taxon>
    </lineage>
</organism>
<name>A0ABU0FM21_9HYPH</name>
<proteinExistence type="inferred from homology"/>
<dbReference type="NCBIfam" id="TIGR01414">
    <property type="entry name" value="autotrans_barl"/>
    <property type="match status" value="1"/>
</dbReference>
<protein>
    <submittedName>
        <fullName evidence="8">Outer membrane immunogenic protein</fullName>
    </submittedName>
</protein>
<feature type="domain" description="Outer membrane protein beta-barrel" evidence="7">
    <location>
        <begin position="8"/>
        <end position="228"/>
    </location>
</feature>
<comment type="subcellular location">
    <subcellularLocation>
        <location evidence="1">Cell outer membrane</location>
    </subcellularLocation>
</comment>
<comment type="similarity">
    <text evidence="5">Belongs to the Omp25/RopB family.</text>
</comment>
<evidence type="ECO:0000256" key="4">
    <source>
        <dbReference type="ARBA" id="ARBA00023237"/>
    </source>
</evidence>
<dbReference type="RefSeq" id="WP_307434665.1">
    <property type="nucleotide sequence ID" value="NZ_JAUSVK010000001.1"/>
</dbReference>
<dbReference type="InterPro" id="IPR027385">
    <property type="entry name" value="Beta-barrel_OMP"/>
</dbReference>
<accession>A0ABU0FM21</accession>
<dbReference type="Pfam" id="PF13505">
    <property type="entry name" value="OMP_b-brl"/>
    <property type="match status" value="1"/>
</dbReference>
<keyword evidence="3" id="KW-0472">Membrane</keyword>
<evidence type="ECO:0000256" key="5">
    <source>
        <dbReference type="ARBA" id="ARBA00038306"/>
    </source>
</evidence>
<dbReference type="Gene3D" id="2.40.160.20">
    <property type="match status" value="1"/>
</dbReference>
<reference evidence="8 9" key="1">
    <citation type="submission" date="2023-07" db="EMBL/GenBank/DDBJ databases">
        <title>Genomic Encyclopedia of Type Strains, Phase IV (KMG-IV): sequencing the most valuable type-strain genomes for metagenomic binning, comparative biology and taxonomic classification.</title>
        <authorList>
            <person name="Goeker M."/>
        </authorList>
    </citation>
    <scope>NUCLEOTIDE SEQUENCE [LARGE SCALE GENOMIC DNA]</scope>
    <source>
        <strain evidence="8 9">DSM 5896</strain>
    </source>
</reference>
<feature type="signal peptide" evidence="6">
    <location>
        <begin position="1"/>
        <end position="19"/>
    </location>
</feature>
<dbReference type="PANTHER" id="PTHR34001:SF3">
    <property type="entry name" value="BLL7405 PROTEIN"/>
    <property type="match status" value="1"/>
</dbReference>
<evidence type="ECO:0000256" key="3">
    <source>
        <dbReference type="ARBA" id="ARBA00023136"/>
    </source>
</evidence>
<dbReference type="InterPro" id="IPR006315">
    <property type="entry name" value="OM_autotransptr_brl_dom"/>
</dbReference>
<dbReference type="InterPro" id="IPR051692">
    <property type="entry name" value="OMP-like"/>
</dbReference>
<evidence type="ECO:0000313" key="9">
    <source>
        <dbReference type="Proteomes" id="UP001237448"/>
    </source>
</evidence>
<evidence type="ECO:0000256" key="6">
    <source>
        <dbReference type="SAM" id="SignalP"/>
    </source>
</evidence>
<comment type="caution">
    <text evidence="8">The sequence shown here is derived from an EMBL/GenBank/DDBJ whole genome shotgun (WGS) entry which is preliminary data.</text>
</comment>
<dbReference type="Proteomes" id="UP001237448">
    <property type="component" value="Unassembled WGS sequence"/>
</dbReference>
<feature type="chain" id="PRO_5046156607" evidence="6">
    <location>
        <begin position="20"/>
        <end position="228"/>
    </location>
</feature>
<evidence type="ECO:0000259" key="7">
    <source>
        <dbReference type="Pfam" id="PF13505"/>
    </source>
</evidence>